<evidence type="ECO:0000313" key="1">
    <source>
        <dbReference type="EMBL" id="AIF12973.1"/>
    </source>
</evidence>
<accession>A0A075HGJ6</accession>
<proteinExistence type="predicted"/>
<reference evidence="1" key="1">
    <citation type="journal article" date="2014" name="Genome Biol. Evol.">
        <title>Pangenome evidence for extensive interdomain horizontal transfer affecting lineage core and shell genes in uncultured planktonic thaumarchaeota and euryarchaeota.</title>
        <authorList>
            <person name="Deschamps P."/>
            <person name="Zivanovic Y."/>
            <person name="Moreira D."/>
            <person name="Rodriguez-Valera F."/>
            <person name="Lopez-Garcia P."/>
        </authorList>
    </citation>
    <scope>NUCLEOTIDE SEQUENCE</scope>
</reference>
<sequence length="153" mass="18431">MVDENEESVTLKTSDWDIFDLYHLEINSYDMVAKKEVKRAEIIKLYDIKERIGIHRNHVYYLIDESDEEYLIQTASINKMIPYIPGFKPVKREDGSYRAVNTKQGLTEWKSISESDYNNWEKRLCRKNGEFYARWIPKEKVFVYNETDEPLRY</sequence>
<organism evidence="1">
    <name type="scientific">uncultured marine group II/III euryarchaeote KM3_59_B11</name>
    <dbReference type="NCBI Taxonomy" id="1456466"/>
    <lineage>
        <taxon>Archaea</taxon>
        <taxon>Methanobacteriati</taxon>
        <taxon>Methanobacteriota</taxon>
        <taxon>environmental samples</taxon>
    </lineage>
</organism>
<dbReference type="EMBL" id="KF900960">
    <property type="protein sequence ID" value="AIF12973.1"/>
    <property type="molecule type" value="Genomic_DNA"/>
</dbReference>
<protein>
    <submittedName>
        <fullName evidence="1">Uncharacterized protein</fullName>
    </submittedName>
</protein>
<dbReference type="AlphaFoldDB" id="A0A075HGJ6"/>
<name>A0A075HGJ6_9EURY</name>